<feature type="region of interest" description="Disordered" evidence="1">
    <location>
        <begin position="17"/>
        <end position="39"/>
    </location>
</feature>
<evidence type="ECO:0000256" key="1">
    <source>
        <dbReference type="SAM" id="MobiDB-lite"/>
    </source>
</evidence>
<comment type="caution">
    <text evidence="2">The sequence shown here is derived from an EMBL/GenBank/DDBJ whole genome shotgun (WGS) entry which is preliminary data.</text>
</comment>
<proteinExistence type="predicted"/>
<dbReference type="EMBL" id="BAAATE010000027">
    <property type="protein sequence ID" value="GAA2686934.1"/>
    <property type="molecule type" value="Genomic_DNA"/>
</dbReference>
<feature type="compositionally biased region" description="Basic and acidic residues" evidence="1">
    <location>
        <begin position="17"/>
        <end position="32"/>
    </location>
</feature>
<evidence type="ECO:0000313" key="2">
    <source>
        <dbReference type="EMBL" id="GAA2686934.1"/>
    </source>
</evidence>
<sequence>MREHIADLHIVGECRVRRGDGQRDEQMGDHAGQRGKLSHRGMARHVELAETLPGGVTTVAIVDT</sequence>
<gene>
    <name evidence="2" type="ORF">GCM10010412_074770</name>
</gene>
<name>A0ABP6F9G0_9ACTN</name>
<organism evidence="2 3">
    <name type="scientific">Nonomuraea recticatena</name>
    <dbReference type="NCBI Taxonomy" id="46178"/>
    <lineage>
        <taxon>Bacteria</taxon>
        <taxon>Bacillati</taxon>
        <taxon>Actinomycetota</taxon>
        <taxon>Actinomycetes</taxon>
        <taxon>Streptosporangiales</taxon>
        <taxon>Streptosporangiaceae</taxon>
        <taxon>Nonomuraea</taxon>
    </lineage>
</organism>
<evidence type="ECO:0008006" key="4">
    <source>
        <dbReference type="Google" id="ProtNLM"/>
    </source>
</evidence>
<keyword evidence="3" id="KW-1185">Reference proteome</keyword>
<accession>A0ABP6F9G0</accession>
<evidence type="ECO:0000313" key="3">
    <source>
        <dbReference type="Proteomes" id="UP001501666"/>
    </source>
</evidence>
<protein>
    <recommendedName>
        <fullName evidence="4">Transposase</fullName>
    </recommendedName>
</protein>
<reference evidence="3" key="1">
    <citation type="journal article" date="2019" name="Int. J. Syst. Evol. Microbiol.">
        <title>The Global Catalogue of Microorganisms (GCM) 10K type strain sequencing project: providing services to taxonomists for standard genome sequencing and annotation.</title>
        <authorList>
            <consortium name="The Broad Institute Genomics Platform"/>
            <consortium name="The Broad Institute Genome Sequencing Center for Infectious Disease"/>
            <person name="Wu L."/>
            <person name="Ma J."/>
        </authorList>
    </citation>
    <scope>NUCLEOTIDE SEQUENCE [LARGE SCALE GENOMIC DNA]</scope>
    <source>
        <strain evidence="3">JCM 6835</strain>
    </source>
</reference>
<dbReference type="Proteomes" id="UP001501666">
    <property type="component" value="Unassembled WGS sequence"/>
</dbReference>